<reference evidence="6" key="2">
    <citation type="submission" date="2020-04" db="EMBL/GenBank/DDBJ databases">
        <authorList>
            <consortium name="NCBI Genome Project"/>
        </authorList>
    </citation>
    <scope>NUCLEOTIDE SEQUENCE</scope>
    <source>
        <strain evidence="6">CBS 781.70</strain>
    </source>
</reference>
<protein>
    <submittedName>
        <fullName evidence="4 6">NAD(P)-binding protein</fullName>
    </submittedName>
</protein>
<evidence type="ECO:0000256" key="1">
    <source>
        <dbReference type="ARBA" id="ARBA00022857"/>
    </source>
</evidence>
<dbReference type="Gene3D" id="3.40.50.720">
    <property type="entry name" value="NAD(P)-binding Rossmann-like Domain"/>
    <property type="match status" value="1"/>
</dbReference>
<gene>
    <name evidence="4 6" type="ORF">P152DRAFT_508902</name>
</gene>
<keyword evidence="1" id="KW-0521">NADP</keyword>
<organism evidence="4">
    <name type="scientific">Eremomyces bilateralis CBS 781.70</name>
    <dbReference type="NCBI Taxonomy" id="1392243"/>
    <lineage>
        <taxon>Eukaryota</taxon>
        <taxon>Fungi</taxon>
        <taxon>Dikarya</taxon>
        <taxon>Ascomycota</taxon>
        <taxon>Pezizomycotina</taxon>
        <taxon>Dothideomycetes</taxon>
        <taxon>Dothideomycetes incertae sedis</taxon>
        <taxon>Eremomycetales</taxon>
        <taxon>Eremomycetaceae</taxon>
        <taxon>Eremomyces</taxon>
    </lineage>
</organism>
<reference evidence="6" key="3">
    <citation type="submission" date="2025-04" db="UniProtKB">
        <authorList>
            <consortium name="RefSeq"/>
        </authorList>
    </citation>
    <scope>IDENTIFICATION</scope>
    <source>
        <strain evidence="6">CBS 781.70</strain>
    </source>
</reference>
<dbReference type="Pfam" id="PF05368">
    <property type="entry name" value="NmrA"/>
    <property type="match status" value="1"/>
</dbReference>
<dbReference type="InterPro" id="IPR051609">
    <property type="entry name" value="NmrA/Isoflavone_reductase-like"/>
</dbReference>
<dbReference type="EMBL" id="ML975168">
    <property type="protein sequence ID" value="KAF1810025.1"/>
    <property type="molecule type" value="Genomic_DNA"/>
</dbReference>
<dbReference type="GeneID" id="54423173"/>
<evidence type="ECO:0000313" key="4">
    <source>
        <dbReference type="EMBL" id="KAF1810025.1"/>
    </source>
</evidence>
<evidence type="ECO:0000313" key="6">
    <source>
        <dbReference type="RefSeq" id="XP_033531656.1"/>
    </source>
</evidence>
<dbReference type="Proteomes" id="UP000504638">
    <property type="component" value="Unplaced"/>
</dbReference>
<dbReference type="GO" id="GO:0016491">
    <property type="term" value="F:oxidoreductase activity"/>
    <property type="evidence" value="ECO:0007669"/>
    <property type="project" value="UniProtKB-KW"/>
</dbReference>
<dbReference type="InterPro" id="IPR045312">
    <property type="entry name" value="PCBER-like"/>
</dbReference>
<keyword evidence="2" id="KW-0560">Oxidoreductase</keyword>
<evidence type="ECO:0000256" key="2">
    <source>
        <dbReference type="ARBA" id="ARBA00023002"/>
    </source>
</evidence>
<proteinExistence type="predicted"/>
<sequence length="321" mass="35183">MAASNRIRNVAIVGAGGHVGTFISEALVKTGKHIVTGITRTGSQSRLPAGVISKTVDYNKPETIVDALRGQDLLIITLAVQVPKETCLQLINAAGDAGVKWILPNEWGLDNTHKELVKDVPVFEAKDVNRKAIKDLGKSSYIAVATGVWYEWSLAIPSAFAFDIVNRSVTLIDEGEAKISTSTWPQVGRTVAALLSLPIKPEGSNPEACLEHFKNTAICADSFYINQKDMLESVLRVTGTKREDWTITKEVSQERYATAVREMEGGDWNGFAKMMYTRIFYPDDAGVFDKDTVNSLLGLPKEDLDEATKAGIERSKTFTYP</sequence>
<dbReference type="AlphaFoldDB" id="A0A6G1FVU3"/>
<accession>A0A6G1FVU3</accession>
<dbReference type="InterPro" id="IPR008030">
    <property type="entry name" value="NmrA-like"/>
</dbReference>
<dbReference type="OrthoDB" id="419598at2759"/>
<evidence type="ECO:0000259" key="3">
    <source>
        <dbReference type="Pfam" id="PF05368"/>
    </source>
</evidence>
<reference evidence="4 6" key="1">
    <citation type="submission" date="2020-01" db="EMBL/GenBank/DDBJ databases">
        <authorList>
            <consortium name="DOE Joint Genome Institute"/>
            <person name="Haridas S."/>
            <person name="Albert R."/>
            <person name="Binder M."/>
            <person name="Bloem J."/>
            <person name="Labutti K."/>
            <person name="Salamov A."/>
            <person name="Andreopoulos B."/>
            <person name="Baker S.E."/>
            <person name="Barry K."/>
            <person name="Bills G."/>
            <person name="Bluhm B.H."/>
            <person name="Cannon C."/>
            <person name="Castanera R."/>
            <person name="Culley D.E."/>
            <person name="Daum C."/>
            <person name="Ezra D."/>
            <person name="Gonzalez J.B."/>
            <person name="Henrissat B."/>
            <person name="Kuo A."/>
            <person name="Liang C."/>
            <person name="Lipzen A."/>
            <person name="Lutzoni F."/>
            <person name="Magnuson J."/>
            <person name="Mondo S."/>
            <person name="Nolan M."/>
            <person name="Ohm R."/>
            <person name="Pangilinan J."/>
            <person name="Park H.-J."/>
            <person name="Ramirez L."/>
            <person name="Alfaro M."/>
            <person name="Sun H."/>
            <person name="Tritt A."/>
            <person name="Yoshinaga Y."/>
            <person name="Zwiers L.-H."/>
            <person name="Turgeon B.G."/>
            <person name="Goodwin S.B."/>
            <person name="Spatafora J.W."/>
            <person name="Crous P.W."/>
            <person name="Grigoriev I.V."/>
        </authorList>
    </citation>
    <scope>NUCLEOTIDE SEQUENCE</scope>
    <source>
        <strain evidence="4 6">CBS 781.70</strain>
    </source>
</reference>
<feature type="domain" description="NmrA-like" evidence="3">
    <location>
        <begin position="9"/>
        <end position="143"/>
    </location>
</feature>
<keyword evidence="5" id="KW-1185">Reference proteome</keyword>
<dbReference type="InterPro" id="IPR036291">
    <property type="entry name" value="NAD(P)-bd_dom_sf"/>
</dbReference>
<name>A0A6G1FVU3_9PEZI</name>
<dbReference type="SUPFAM" id="SSF51735">
    <property type="entry name" value="NAD(P)-binding Rossmann-fold domains"/>
    <property type="match status" value="1"/>
</dbReference>
<dbReference type="CDD" id="cd05259">
    <property type="entry name" value="PCBER_SDR_a"/>
    <property type="match status" value="1"/>
</dbReference>
<dbReference type="PANTHER" id="PTHR47706">
    <property type="entry name" value="NMRA-LIKE FAMILY PROTEIN"/>
    <property type="match status" value="1"/>
</dbReference>
<dbReference type="PANTHER" id="PTHR47706:SF7">
    <property type="entry name" value="CIPA-LIKE, PUTATIVE (AFU_ORTHOLOGUE AFUA_1G01630)-RELATED"/>
    <property type="match status" value="1"/>
</dbReference>
<dbReference type="RefSeq" id="XP_033531656.1">
    <property type="nucleotide sequence ID" value="XM_033682603.1"/>
</dbReference>
<evidence type="ECO:0000313" key="5">
    <source>
        <dbReference type="Proteomes" id="UP000504638"/>
    </source>
</evidence>